<dbReference type="Gene3D" id="3.30.70.360">
    <property type="match status" value="1"/>
</dbReference>
<dbReference type="SUPFAM" id="SSF55031">
    <property type="entry name" value="Bacterial exopeptidase dimerisation domain"/>
    <property type="match status" value="1"/>
</dbReference>
<dbReference type="SUPFAM" id="SSF53187">
    <property type="entry name" value="Zn-dependent exopeptidases"/>
    <property type="match status" value="1"/>
</dbReference>
<dbReference type="PANTHER" id="PTHR11014:SF63">
    <property type="entry name" value="METALLOPEPTIDASE, PUTATIVE (AFU_ORTHOLOGUE AFUA_6G09600)-RELATED"/>
    <property type="match status" value="1"/>
</dbReference>
<dbReference type="InterPro" id="IPR017439">
    <property type="entry name" value="Amidohydrolase"/>
</dbReference>
<dbReference type="GO" id="GO:0019877">
    <property type="term" value="P:diaminopimelate biosynthetic process"/>
    <property type="evidence" value="ECO:0007669"/>
    <property type="project" value="UniProtKB-ARBA"/>
</dbReference>
<dbReference type="NCBIfam" id="TIGR01891">
    <property type="entry name" value="amidohydrolases"/>
    <property type="match status" value="1"/>
</dbReference>
<accession>Q6AR41</accession>
<feature type="binding site" evidence="2">
    <location>
        <position position="163"/>
    </location>
    <ligand>
        <name>Mn(2+)</name>
        <dbReference type="ChEBI" id="CHEBI:29035"/>
        <label>2</label>
    </ligand>
</feature>
<dbReference type="CDD" id="cd03886">
    <property type="entry name" value="M20_Acy1"/>
    <property type="match status" value="1"/>
</dbReference>
<dbReference type="InterPro" id="IPR036264">
    <property type="entry name" value="Bact_exopeptidase_dim_dom"/>
</dbReference>
<feature type="domain" description="Peptidase M20 dimerisation" evidence="3">
    <location>
        <begin position="187"/>
        <end position="282"/>
    </location>
</feature>
<organism evidence="4 5">
    <name type="scientific">Desulfotalea psychrophila (strain LSv54 / DSM 12343)</name>
    <dbReference type="NCBI Taxonomy" id="177439"/>
    <lineage>
        <taxon>Bacteria</taxon>
        <taxon>Pseudomonadati</taxon>
        <taxon>Thermodesulfobacteriota</taxon>
        <taxon>Desulfobulbia</taxon>
        <taxon>Desulfobulbales</taxon>
        <taxon>Desulfocapsaceae</taxon>
        <taxon>Desulfotalea</taxon>
    </lineage>
</organism>
<evidence type="ECO:0000313" key="4">
    <source>
        <dbReference type="EMBL" id="CAG35183.1"/>
    </source>
</evidence>
<reference evidence="5" key="1">
    <citation type="journal article" date="2004" name="Environ. Microbiol.">
        <title>The genome of Desulfotalea psychrophila, a sulfate-reducing bacterium from permanently cold Arctic sediments.</title>
        <authorList>
            <person name="Rabus R."/>
            <person name="Ruepp A."/>
            <person name="Frickey T."/>
            <person name="Rattei T."/>
            <person name="Fartmann B."/>
            <person name="Stark M."/>
            <person name="Bauer M."/>
            <person name="Zibat A."/>
            <person name="Lombardot T."/>
            <person name="Becker I."/>
            <person name="Amann J."/>
            <person name="Gellner K."/>
            <person name="Teeling H."/>
            <person name="Leuschner W.D."/>
            <person name="Gloeckner F.-O."/>
            <person name="Lupas A.N."/>
            <person name="Amann R."/>
            <person name="Klenk H.-P."/>
        </authorList>
    </citation>
    <scope>NUCLEOTIDE SEQUENCE [LARGE SCALE GENOMIC DNA]</scope>
    <source>
        <strain evidence="5">DSM 12343 / LSv54</strain>
    </source>
</reference>
<dbReference type="OrthoDB" id="9777385at2"/>
<evidence type="ECO:0000256" key="1">
    <source>
        <dbReference type="ARBA" id="ARBA00022801"/>
    </source>
</evidence>
<feature type="binding site" evidence="2">
    <location>
        <position position="362"/>
    </location>
    <ligand>
        <name>Mn(2+)</name>
        <dbReference type="ChEBI" id="CHEBI:29035"/>
        <label>2</label>
    </ligand>
</feature>
<comment type="cofactor">
    <cofactor evidence="2">
        <name>Mn(2+)</name>
        <dbReference type="ChEBI" id="CHEBI:29035"/>
    </cofactor>
    <text evidence="2">The Mn(2+) ion enhances activity.</text>
</comment>
<evidence type="ECO:0000259" key="3">
    <source>
        <dbReference type="Pfam" id="PF07687"/>
    </source>
</evidence>
<dbReference type="STRING" id="177439.DP0454"/>
<evidence type="ECO:0000313" key="5">
    <source>
        <dbReference type="Proteomes" id="UP000000602"/>
    </source>
</evidence>
<dbReference type="Pfam" id="PF01546">
    <property type="entry name" value="Peptidase_M20"/>
    <property type="match status" value="1"/>
</dbReference>
<dbReference type="PANTHER" id="PTHR11014">
    <property type="entry name" value="PEPTIDASE M20 FAMILY MEMBER"/>
    <property type="match status" value="1"/>
</dbReference>
<sequence length="408" mass="42744">MRQKAEAIRDFIIGVRRQIHRYPELGYQEHKTAELIGGMLRDLGIEFRSGLGGTGIVAEFGPGGGARVLLRADMDALPIAEETGLSFSSQIEGCMHACGHDAHVAMVLGAASLLRNESFSGRVRLLFQPAEEGCYDDPDGFSGARRMIGEGVLAGVDAALALHQVPTLTSGTIALNSGAVMAASDIFEIVVRGRAAHAGASPQEGIDAILIASELVLGLQTVVSRQVSPFEVAVLSICTIEGGKAANIIADNVRLTGTIRALNSALQGRVRALVEQRCDALAGLYQTSISFSLLDSIPLTENSEMVVQLARDAVVEILGEEALLEVEPCMGAEDFSFIAGEVPSCLALLGTMPPESGTAPLHSPHMILDEDALPIGAAYLAQTALSLLRPGGLIQADLADDADRGLSG</sequence>
<dbReference type="PIRSF" id="PIRSF005962">
    <property type="entry name" value="Pept_M20D_amidohydro"/>
    <property type="match status" value="1"/>
</dbReference>
<keyword evidence="1 4" id="KW-0378">Hydrolase</keyword>
<proteinExistence type="predicted"/>
<dbReference type="Pfam" id="PF07687">
    <property type="entry name" value="M20_dimer"/>
    <property type="match status" value="1"/>
</dbReference>
<keyword evidence="2" id="KW-0464">Manganese</keyword>
<keyword evidence="5" id="KW-1185">Reference proteome</keyword>
<feature type="binding site" evidence="2">
    <location>
        <position position="100"/>
    </location>
    <ligand>
        <name>Mn(2+)</name>
        <dbReference type="ChEBI" id="CHEBI:29035"/>
        <label>2</label>
    </ligand>
</feature>
<dbReference type="Proteomes" id="UP000000602">
    <property type="component" value="Chromosome"/>
</dbReference>
<feature type="binding site" evidence="2">
    <location>
        <position position="132"/>
    </location>
    <ligand>
        <name>Mn(2+)</name>
        <dbReference type="ChEBI" id="CHEBI:29035"/>
        <label>2</label>
    </ligand>
</feature>
<feature type="binding site" evidence="2">
    <location>
        <position position="98"/>
    </location>
    <ligand>
        <name>Mn(2+)</name>
        <dbReference type="ChEBI" id="CHEBI:29035"/>
        <label>2</label>
    </ligand>
</feature>
<keyword evidence="2" id="KW-0479">Metal-binding</keyword>
<dbReference type="HOGENOM" id="CLU_023257_0_0_7"/>
<dbReference type="InterPro" id="IPR011650">
    <property type="entry name" value="Peptidase_M20_dimer"/>
</dbReference>
<protein>
    <submittedName>
        <fullName evidence="4">Related to IAA-amino acid hydrolase [Precursor]</fullName>
    </submittedName>
</protein>
<dbReference type="Gene3D" id="3.40.630.10">
    <property type="entry name" value="Zn peptidases"/>
    <property type="match status" value="1"/>
</dbReference>
<dbReference type="InterPro" id="IPR002933">
    <property type="entry name" value="Peptidase_M20"/>
</dbReference>
<name>Q6AR41_DESPS</name>
<evidence type="ECO:0000256" key="2">
    <source>
        <dbReference type="PIRSR" id="PIRSR005962-1"/>
    </source>
</evidence>
<dbReference type="AlphaFoldDB" id="Q6AR41"/>
<dbReference type="eggNOG" id="COG1473">
    <property type="taxonomic scope" value="Bacteria"/>
</dbReference>
<dbReference type="KEGG" id="dps:DP0454"/>
<dbReference type="EMBL" id="CR522870">
    <property type="protein sequence ID" value="CAG35183.1"/>
    <property type="molecule type" value="Genomic_DNA"/>
</dbReference>
<gene>
    <name evidence="4" type="ordered locus">DP0454</name>
</gene>
<dbReference type="GO" id="GO:0046872">
    <property type="term" value="F:metal ion binding"/>
    <property type="evidence" value="ECO:0007669"/>
    <property type="project" value="UniProtKB-KW"/>
</dbReference>
<dbReference type="RefSeq" id="WP_011187699.1">
    <property type="nucleotide sequence ID" value="NC_006138.1"/>
</dbReference>
<dbReference type="FunFam" id="3.30.70.360:FF:000001">
    <property type="entry name" value="N-acetyldiaminopimelate deacetylase"/>
    <property type="match status" value="1"/>
</dbReference>
<dbReference type="GO" id="GO:0050118">
    <property type="term" value="F:N-acetyldiaminopimelate deacetylase activity"/>
    <property type="evidence" value="ECO:0007669"/>
    <property type="project" value="UniProtKB-ARBA"/>
</dbReference>